<comment type="caution">
    <text evidence="3">The sequence shown here is derived from an EMBL/GenBank/DDBJ whole genome shotgun (WGS) entry which is preliminary data.</text>
</comment>
<keyword evidence="4" id="KW-1185">Reference proteome</keyword>
<evidence type="ECO:0000313" key="4">
    <source>
        <dbReference type="Proteomes" id="UP000226429"/>
    </source>
</evidence>
<name>A0A370CHF3_9COXI</name>
<dbReference type="AlphaFoldDB" id="A0A370CHF3"/>
<evidence type="ECO:0000259" key="2">
    <source>
        <dbReference type="Pfam" id="PF00437"/>
    </source>
</evidence>
<dbReference type="Proteomes" id="UP000226429">
    <property type="component" value="Unassembled WGS sequence"/>
</dbReference>
<feature type="domain" description="Bacterial type II secretion system protein E" evidence="2">
    <location>
        <begin position="136"/>
        <end position="303"/>
    </location>
</feature>
<dbReference type="Gene3D" id="3.30.450.90">
    <property type="match status" value="1"/>
</dbReference>
<sequence>MTVHLLKNEPVRFTTAACLAQLLIHCQKLAASDITLQTGEPVFAEVYGRLLRITQRKLSNTEVAEILNLIYGPNGSAQILSGVDIDTHYEFRPNRNERYRFRVNATGCLVAGHDAIQISFRTIPSTPPKMSDLNLEPQLVDALAPAQGIVYVTGATGSGKTTLLAAIIRDLAEKTESHRKILSYEAPIEFVYDTITMPSAIISQSEIPRHLPSFAAGVRNALRRKPRLILVGEARDPETISASIEAALTGHPVYTTLHSNGVAETLRRLVNSFPADEVKARMIDIIETIRVVIWQQLVPSLDGKRIALREFLIFDEKLRDILLDSKLENISAITRHLLKEYGQPMSLDAKRKFDAGLISERDYKRLILRTELTKQHAGS</sequence>
<comment type="similarity">
    <text evidence="1">Belongs to the GSP E family.</text>
</comment>
<evidence type="ECO:0000313" key="3">
    <source>
        <dbReference type="EMBL" id="RDH39874.1"/>
    </source>
</evidence>
<dbReference type="InterPro" id="IPR013363">
    <property type="entry name" value="Dot_Icm_DotB"/>
</dbReference>
<dbReference type="CDD" id="cd19516">
    <property type="entry name" value="DotB_TraJ"/>
    <property type="match status" value="1"/>
</dbReference>
<dbReference type="SUPFAM" id="SSF52540">
    <property type="entry name" value="P-loop containing nucleoside triphosphate hydrolases"/>
    <property type="match status" value="1"/>
</dbReference>
<dbReference type="Pfam" id="PF00437">
    <property type="entry name" value="T2SSE"/>
    <property type="match status" value="1"/>
</dbReference>
<dbReference type="GO" id="GO:0016887">
    <property type="term" value="F:ATP hydrolysis activity"/>
    <property type="evidence" value="ECO:0007669"/>
    <property type="project" value="InterPro"/>
</dbReference>
<dbReference type="InterPro" id="IPR027417">
    <property type="entry name" value="P-loop_NTPase"/>
</dbReference>
<proteinExistence type="inferred from homology"/>
<evidence type="ECO:0000256" key="1">
    <source>
        <dbReference type="ARBA" id="ARBA00006611"/>
    </source>
</evidence>
<dbReference type="Gene3D" id="3.40.50.300">
    <property type="entry name" value="P-loop containing nucleotide triphosphate hydrolases"/>
    <property type="match status" value="1"/>
</dbReference>
<dbReference type="NCBIfam" id="TIGR02524">
    <property type="entry name" value="dot_icm_DotB"/>
    <property type="match status" value="1"/>
</dbReference>
<accession>A0A370CHF3</accession>
<dbReference type="InterPro" id="IPR001482">
    <property type="entry name" value="T2SS/T4SS_dom"/>
</dbReference>
<reference evidence="3 4" key="1">
    <citation type="journal article" date="2017" name="Int. J. Syst. Evol. Microbiol.">
        <title>Aquarickettsiella crustaci n. gen. n. sp. (Gammaproteobacteria: Legionellales: Coxiellaceae); a bacterial pathogen of the freshwater crustacean: Gammarus fossarum (Malacostraca: Amphipoda).</title>
        <authorList>
            <person name="Bojko J."/>
            <person name="Dunn A.M."/>
            <person name="Stebbing P.D."/>
            <person name="Van Aerle R."/>
            <person name="Bacela-Spychalska K."/>
            <person name="Bean T.P."/>
            <person name="Stentiford G.D."/>
        </authorList>
    </citation>
    <scope>NUCLEOTIDE SEQUENCE [LARGE SCALE GENOMIC DNA]</scope>
    <source>
        <strain evidence="3">RA15029</strain>
    </source>
</reference>
<organism evidence="3 4">
    <name type="scientific">Candidatus Aquirickettsiella gammari</name>
    <dbReference type="NCBI Taxonomy" id="2016198"/>
    <lineage>
        <taxon>Bacteria</taxon>
        <taxon>Pseudomonadati</taxon>
        <taxon>Pseudomonadota</taxon>
        <taxon>Gammaproteobacteria</taxon>
        <taxon>Legionellales</taxon>
        <taxon>Coxiellaceae</taxon>
        <taxon>Candidatus Aquirickettsiella</taxon>
    </lineage>
</organism>
<dbReference type="InterPro" id="IPR050921">
    <property type="entry name" value="T4SS_GSP_E_ATPase"/>
</dbReference>
<dbReference type="EMBL" id="NMOS02000030">
    <property type="protein sequence ID" value="RDH39874.1"/>
    <property type="molecule type" value="Genomic_DNA"/>
</dbReference>
<gene>
    <name evidence="3" type="primary">dotB</name>
    <name evidence="3" type="ORF">CFE62_006710</name>
</gene>
<reference evidence="3 4" key="2">
    <citation type="journal article" date="2018" name="J. Invertebr. Pathol.">
        <title>'Candidatus Aquirickettsiella gammari' (Gammaproteobacteria: Legionellales: Coxiellaceae): A bacterial pathogen of the freshwater crustacean Gammarus fossarum (Malacostraca: Amphipoda).</title>
        <authorList>
            <person name="Bojko J."/>
            <person name="Dunn A.M."/>
            <person name="Stebbing P.D."/>
            <person name="van Aerle R."/>
            <person name="Bacela-Spychalska K."/>
            <person name="Bean T.P."/>
            <person name="Urrutia A."/>
            <person name="Stentiford G.D."/>
        </authorList>
    </citation>
    <scope>NUCLEOTIDE SEQUENCE [LARGE SCALE GENOMIC DNA]</scope>
    <source>
        <strain evidence="3">RA15029</strain>
    </source>
</reference>
<dbReference type="PANTHER" id="PTHR30486">
    <property type="entry name" value="TWITCHING MOTILITY PROTEIN PILT"/>
    <property type="match status" value="1"/>
</dbReference>
<protein>
    <submittedName>
        <fullName evidence="3">Dot/Icm secretion system ATPase DotB</fullName>
    </submittedName>
</protein>
<dbReference type="PANTHER" id="PTHR30486:SF6">
    <property type="entry name" value="TYPE IV PILUS RETRACTATION ATPASE PILT"/>
    <property type="match status" value="1"/>
</dbReference>